<dbReference type="Proteomes" id="UP001146019">
    <property type="component" value="Unassembled WGS sequence"/>
</dbReference>
<dbReference type="AlphaFoldDB" id="A0A9X3DVN3"/>
<evidence type="ECO:0000313" key="2">
    <source>
        <dbReference type="Proteomes" id="UP001146019"/>
    </source>
</evidence>
<gene>
    <name evidence="1" type="ORF">OSH00_14405</name>
</gene>
<name>A0A9X3DVN3_9GAMM</name>
<dbReference type="SUPFAM" id="SSF52980">
    <property type="entry name" value="Restriction endonuclease-like"/>
    <property type="match status" value="1"/>
</dbReference>
<proteinExistence type="predicted"/>
<protein>
    <submittedName>
        <fullName evidence="1">Uncharacterized protein</fullName>
    </submittedName>
</protein>
<evidence type="ECO:0000313" key="1">
    <source>
        <dbReference type="EMBL" id="MCX5468918.1"/>
    </source>
</evidence>
<sequence length="196" mass="21841">MRLKALNENSGLFQFIPFNVPNYSVKTSTSGNISAKKISENGKIIDPPKEVLNKQQQLLNNTDNNKSGILREEIADSYFKNSGYTKLESKCGSNCFDGVYMKNGEIYVVEVKPLKERGSVKLSDNKNSPNDIGVQMSDKWIDSRITALKESNNIDSVKTSAILQKAKLDKKPINKIVVGVNEKRAVTLNLGQMRVK</sequence>
<dbReference type="EMBL" id="JAPKMY010000008">
    <property type="protein sequence ID" value="MCX5468918.1"/>
    <property type="molecule type" value="Genomic_DNA"/>
</dbReference>
<reference evidence="1" key="1">
    <citation type="submission" date="2022-11" db="EMBL/GenBank/DDBJ databases">
        <title>Biodiversity and phylogenetic relationships of bacteria.</title>
        <authorList>
            <person name="Machado R.A.R."/>
            <person name="Bhat A."/>
            <person name="Loulou A."/>
            <person name="Kallel S."/>
        </authorList>
    </citation>
    <scope>NUCLEOTIDE SEQUENCE</scope>
    <source>
        <strain evidence="1">A-IN1</strain>
    </source>
</reference>
<accession>A0A9X3DVN3</accession>
<dbReference type="InterPro" id="IPR011335">
    <property type="entry name" value="Restrct_endonuc-II-like"/>
</dbReference>
<keyword evidence="2" id="KW-1185">Reference proteome</keyword>
<dbReference type="RefSeq" id="WP_266130997.1">
    <property type="nucleotide sequence ID" value="NZ_JAPKMY010000008.1"/>
</dbReference>
<organism evidence="1 2">
    <name type="scientific">Acinetobacter nematophilus</name>
    <dbReference type="NCBI Taxonomy" id="2994642"/>
    <lineage>
        <taxon>Bacteria</taxon>
        <taxon>Pseudomonadati</taxon>
        <taxon>Pseudomonadota</taxon>
        <taxon>Gammaproteobacteria</taxon>
        <taxon>Moraxellales</taxon>
        <taxon>Moraxellaceae</taxon>
        <taxon>Acinetobacter</taxon>
    </lineage>
</organism>
<comment type="caution">
    <text evidence="1">The sequence shown here is derived from an EMBL/GenBank/DDBJ whole genome shotgun (WGS) entry which is preliminary data.</text>
</comment>